<dbReference type="PANTHER" id="PTHR43788">
    <property type="entry name" value="DNA2/NAM7 HELICASE FAMILY MEMBER"/>
    <property type="match status" value="1"/>
</dbReference>
<dbReference type="GO" id="GO:0006302">
    <property type="term" value="P:double-strand break repair"/>
    <property type="evidence" value="ECO:0007669"/>
    <property type="project" value="InterPro"/>
</dbReference>
<dbReference type="NCBIfam" id="TIGR01447">
    <property type="entry name" value="recD"/>
    <property type="match status" value="1"/>
</dbReference>
<dbReference type="HAMAP" id="MF_01487">
    <property type="entry name" value="RecD"/>
    <property type="match status" value="1"/>
</dbReference>
<organism evidence="4 5">
    <name type="scientific">Candidatus Desulfatifera sulfidica</name>
    <dbReference type="NCBI Taxonomy" id="2841691"/>
    <lineage>
        <taxon>Bacteria</taxon>
        <taxon>Pseudomonadati</taxon>
        <taxon>Thermodesulfobacteriota</taxon>
        <taxon>Desulfobulbia</taxon>
        <taxon>Desulfobulbales</taxon>
        <taxon>Desulfobulbaceae</taxon>
        <taxon>Candidatus Desulfatifera</taxon>
    </lineage>
</organism>
<dbReference type="EC" id="3.1.11.5" evidence="4"/>
<reference evidence="4 5" key="1">
    <citation type="submission" date="2020-08" db="EMBL/GenBank/DDBJ databases">
        <title>Bridging the membrane lipid divide: bacteria of the FCB group superphylum have the potential to synthesize archaeal ether lipids.</title>
        <authorList>
            <person name="Villanueva L."/>
            <person name="Von Meijenfeldt F.A.B."/>
            <person name="Westbye A.B."/>
            <person name="Yadav S."/>
            <person name="Hopmans E.C."/>
            <person name="Dutilh B.E."/>
            <person name="Sinninghe Damste J.S."/>
        </authorList>
    </citation>
    <scope>NUCLEOTIDE SEQUENCE [LARGE SCALE GENOMIC DNA]</scope>
    <source>
        <strain evidence="4">NIOZ-UU81</strain>
    </source>
</reference>
<dbReference type="GO" id="GO:0008854">
    <property type="term" value="F:exodeoxyribonuclease V activity"/>
    <property type="evidence" value="ECO:0007669"/>
    <property type="project" value="UniProtKB-EC"/>
</dbReference>
<evidence type="ECO:0000256" key="1">
    <source>
        <dbReference type="ARBA" id="ARBA00022741"/>
    </source>
</evidence>
<accession>A0A8J6NBN4</accession>
<sequence>MIQRSLLFDQQFAGFLTRLSRLSGGEAGRFEFLIAELSAALTAGHSCLMIDASDEKLLSVIPHLVSDTAATPLVLQDRCLYLQRYFCYEQQLAGQLLAMAEQAPVMLDCDEQLDRCFPPEPGEKISDQRRAAELALSRHLALIAGGPGTGKTSTVVKILGLLLALQGTDTAIALAAPTGKAAMRLQESIASQRNDLPFADEICERIPAGVFTLHRLLGVRRHAVSFRYDQNNPLPWDVVVVDESSMIDLALMSKLVDALKPGARLILLGDRDQLSSVESGAVFGDCVAALPASLVELLRTYRFERHIKELSLAVNQGSAEAAWQMLVRYGDDSGILSGLLTGSLYEQIGGRIEPYLRLAGSISPGDGDAMAGLFRQLRSFQVLCAVRHGRSGVAAVNEGVERYLRARGYDCPSGDWYAGRPVMIRRNDYRLELYNGDVGICLPDPDSSAGFRVWFEGQGEQLRSFASARLPEAETVYGMTVHKSQGSEFEEVLLLLPDHDLPVLSRELIYTAITRAKRVIRVSALREIFCTAISRQAVRMSGLRARLGREKAGSFLQQSPEN</sequence>
<dbReference type="Gene3D" id="3.40.50.300">
    <property type="entry name" value="P-loop containing nucleotide triphosphate hydrolases"/>
    <property type="match status" value="2"/>
</dbReference>
<keyword evidence="2" id="KW-0067">ATP-binding</keyword>
<dbReference type="GO" id="GO:0009338">
    <property type="term" value="C:exodeoxyribonuclease V complex"/>
    <property type="evidence" value="ECO:0007669"/>
    <property type="project" value="InterPro"/>
</dbReference>
<dbReference type="CDD" id="cd18809">
    <property type="entry name" value="SF1_C_RecD"/>
    <property type="match status" value="1"/>
</dbReference>
<dbReference type="GO" id="GO:0006310">
    <property type="term" value="P:DNA recombination"/>
    <property type="evidence" value="ECO:0007669"/>
    <property type="project" value="InterPro"/>
</dbReference>
<dbReference type="Proteomes" id="UP000599024">
    <property type="component" value="Unassembled WGS sequence"/>
</dbReference>
<gene>
    <name evidence="4" type="primary">recD</name>
    <name evidence="4" type="ORF">H8E79_08755</name>
</gene>
<evidence type="ECO:0000313" key="5">
    <source>
        <dbReference type="Proteomes" id="UP000599024"/>
    </source>
</evidence>
<evidence type="ECO:0000313" key="4">
    <source>
        <dbReference type="EMBL" id="MBC8209239.1"/>
    </source>
</evidence>
<keyword evidence="1" id="KW-0547">Nucleotide-binding</keyword>
<dbReference type="AlphaFoldDB" id="A0A8J6NBN4"/>
<dbReference type="Pfam" id="PF13245">
    <property type="entry name" value="AAA_19"/>
    <property type="match status" value="1"/>
</dbReference>
<protein>
    <submittedName>
        <fullName evidence="4">Exodeoxyribonuclease V subunit alpha</fullName>
        <ecNumber evidence="4">3.1.11.5</ecNumber>
    </submittedName>
</protein>
<dbReference type="PANTHER" id="PTHR43788:SF6">
    <property type="entry name" value="DNA HELICASE B"/>
    <property type="match status" value="1"/>
</dbReference>
<proteinExistence type="inferred from homology"/>
<dbReference type="CDD" id="cd17933">
    <property type="entry name" value="DEXSc_RecD-like"/>
    <property type="match status" value="1"/>
</dbReference>
<dbReference type="GO" id="GO:0005524">
    <property type="term" value="F:ATP binding"/>
    <property type="evidence" value="ECO:0007669"/>
    <property type="project" value="UniProtKB-KW"/>
</dbReference>
<dbReference type="InterPro" id="IPR050534">
    <property type="entry name" value="Coronavir_polyprotein_1ab"/>
</dbReference>
<dbReference type="Pfam" id="PF13538">
    <property type="entry name" value="UvrD_C_2"/>
    <property type="match status" value="1"/>
</dbReference>
<dbReference type="InterPro" id="IPR006344">
    <property type="entry name" value="RecD"/>
</dbReference>
<dbReference type="GO" id="GO:0017116">
    <property type="term" value="F:single-stranded DNA helicase activity"/>
    <property type="evidence" value="ECO:0007669"/>
    <property type="project" value="TreeGrafter"/>
</dbReference>
<dbReference type="InterPro" id="IPR027417">
    <property type="entry name" value="P-loop_NTPase"/>
</dbReference>
<evidence type="ECO:0000256" key="2">
    <source>
        <dbReference type="ARBA" id="ARBA00022840"/>
    </source>
</evidence>
<dbReference type="InterPro" id="IPR027785">
    <property type="entry name" value="UvrD-like_helicase_C"/>
</dbReference>
<comment type="caution">
    <text evidence="4">The sequence shown here is derived from an EMBL/GenBank/DDBJ whole genome shotgun (WGS) entry which is preliminary data.</text>
</comment>
<dbReference type="EMBL" id="JACNLK010000084">
    <property type="protein sequence ID" value="MBC8209239.1"/>
    <property type="molecule type" value="Genomic_DNA"/>
</dbReference>
<evidence type="ECO:0000259" key="3">
    <source>
        <dbReference type="Pfam" id="PF13538"/>
    </source>
</evidence>
<name>A0A8J6NBN4_9BACT</name>
<feature type="domain" description="UvrD-like helicase C-terminal" evidence="3">
    <location>
        <begin position="476"/>
        <end position="518"/>
    </location>
</feature>
<dbReference type="SUPFAM" id="SSF52540">
    <property type="entry name" value="P-loop containing nucleoside triphosphate hydrolases"/>
    <property type="match status" value="2"/>
</dbReference>
<keyword evidence="4" id="KW-0378">Hydrolase</keyword>